<gene>
    <name evidence="3" type="ORF">IX84_17660</name>
</gene>
<dbReference type="RefSeq" id="WP_044223407.1">
    <property type="nucleotide sequence ID" value="NZ_JBKAGJ010000009.1"/>
</dbReference>
<dbReference type="Proteomes" id="UP000029736">
    <property type="component" value="Unassembled WGS sequence"/>
</dbReference>
<proteinExistence type="predicted"/>
<dbReference type="InterPro" id="IPR052893">
    <property type="entry name" value="TCS_response_regulator"/>
</dbReference>
<keyword evidence="4" id="KW-1185">Reference proteome</keyword>
<organism evidence="3 4">
    <name type="scientific">Phaeodactylibacter xiamenensis</name>
    <dbReference type="NCBI Taxonomy" id="1524460"/>
    <lineage>
        <taxon>Bacteria</taxon>
        <taxon>Pseudomonadati</taxon>
        <taxon>Bacteroidota</taxon>
        <taxon>Saprospiria</taxon>
        <taxon>Saprospirales</taxon>
        <taxon>Haliscomenobacteraceae</taxon>
        <taxon>Phaeodactylibacter</taxon>
    </lineage>
</organism>
<dbReference type="GO" id="GO:0000160">
    <property type="term" value="P:phosphorelay signal transduction system"/>
    <property type="evidence" value="ECO:0007669"/>
    <property type="project" value="InterPro"/>
</dbReference>
<accession>A0A098S3G8</accession>
<dbReference type="OrthoDB" id="7631574at2"/>
<dbReference type="SMART" id="SM00448">
    <property type="entry name" value="REC"/>
    <property type="match status" value="1"/>
</dbReference>
<dbReference type="EMBL" id="JPOS01000039">
    <property type="protein sequence ID" value="KGE86884.1"/>
    <property type="molecule type" value="Genomic_DNA"/>
</dbReference>
<comment type="caution">
    <text evidence="3">The sequence shown here is derived from an EMBL/GenBank/DDBJ whole genome shotgun (WGS) entry which is preliminary data.</text>
</comment>
<dbReference type="AlphaFoldDB" id="A0A098S3G8"/>
<keyword evidence="1" id="KW-0597">Phosphoprotein</keyword>
<dbReference type="STRING" id="1524460.IX84_17660"/>
<evidence type="ECO:0000256" key="1">
    <source>
        <dbReference type="PROSITE-ProRule" id="PRU00169"/>
    </source>
</evidence>
<dbReference type="Gene3D" id="3.40.50.2300">
    <property type="match status" value="1"/>
</dbReference>
<dbReference type="InterPro" id="IPR011006">
    <property type="entry name" value="CheY-like_superfamily"/>
</dbReference>
<dbReference type="CDD" id="cd17557">
    <property type="entry name" value="REC_Rcp-like"/>
    <property type="match status" value="1"/>
</dbReference>
<protein>
    <submittedName>
        <fullName evidence="3">Response regulator</fullName>
    </submittedName>
</protein>
<reference evidence="3 4" key="1">
    <citation type="journal article" date="2014" name="Int. J. Syst. Evol. Microbiol.">
        <title>Phaeodactylibacter xiamenensis gen. nov., sp. nov., a member of the family Saprospiraceae isolated from the marine alga Phaeodactylum tricornutum.</title>
        <authorList>
            <person name="Chen Z.Jr."/>
            <person name="Lei X."/>
            <person name="Lai Q."/>
            <person name="Li Y."/>
            <person name="Zhang B."/>
            <person name="Zhang J."/>
            <person name="Zhang H."/>
            <person name="Yang L."/>
            <person name="Zheng W."/>
            <person name="Tian Y."/>
            <person name="Yu Z."/>
            <person name="Xu H.Jr."/>
            <person name="Zheng T."/>
        </authorList>
    </citation>
    <scope>NUCLEOTIDE SEQUENCE [LARGE SCALE GENOMIC DNA]</scope>
    <source>
        <strain evidence="3 4">KD52</strain>
    </source>
</reference>
<dbReference type="InterPro" id="IPR001789">
    <property type="entry name" value="Sig_transdc_resp-reg_receiver"/>
</dbReference>
<dbReference type="SUPFAM" id="SSF52172">
    <property type="entry name" value="CheY-like"/>
    <property type="match status" value="1"/>
</dbReference>
<name>A0A098S3G8_9BACT</name>
<feature type="modified residue" description="4-aspartylphosphate" evidence="1">
    <location>
        <position position="67"/>
    </location>
</feature>
<sequence>MVNKTKAHNILLIEDNPGDVRLTQEAFRESKNDIKLDAVTDGIEAIKYLRKEPPYESAPLPDLILLDLNLPKWDGREVLGVIKSDETLKRTPVVVLTTSNAGVDILKSYDLHANCFINKPIDFDKFFEIIHKIEDFWLSTTILPTKVS</sequence>
<dbReference type="Pfam" id="PF00072">
    <property type="entry name" value="Response_reg"/>
    <property type="match status" value="1"/>
</dbReference>
<dbReference type="PROSITE" id="PS50110">
    <property type="entry name" value="RESPONSE_REGULATORY"/>
    <property type="match status" value="1"/>
</dbReference>
<evidence type="ECO:0000313" key="3">
    <source>
        <dbReference type="EMBL" id="KGE86884.1"/>
    </source>
</evidence>
<evidence type="ECO:0000313" key="4">
    <source>
        <dbReference type="Proteomes" id="UP000029736"/>
    </source>
</evidence>
<dbReference type="PANTHER" id="PTHR44520:SF2">
    <property type="entry name" value="RESPONSE REGULATOR RCP1"/>
    <property type="match status" value="1"/>
</dbReference>
<evidence type="ECO:0000259" key="2">
    <source>
        <dbReference type="PROSITE" id="PS50110"/>
    </source>
</evidence>
<feature type="domain" description="Response regulatory" evidence="2">
    <location>
        <begin position="9"/>
        <end position="134"/>
    </location>
</feature>
<dbReference type="PANTHER" id="PTHR44520">
    <property type="entry name" value="RESPONSE REGULATOR RCP1-RELATED"/>
    <property type="match status" value="1"/>
</dbReference>